<protein>
    <submittedName>
        <fullName evidence="2">Uncharacterized protein</fullName>
    </submittedName>
</protein>
<dbReference type="Proteomes" id="UP001148838">
    <property type="component" value="Unassembled WGS sequence"/>
</dbReference>
<sequence>MEGLCEGGNEPPGSLKANSVTPGKFTMTGVNAADETRTLKANIQCTPEQQQGRQYWKAVKKSKIDLKRQKEGLTYVAGRPQVVSRLPADPELRSGVGSIPAWADYLIRFSPTISLMSGEARLALIVNATSLNLCVVYRSYQSAAEQRLKPVYSFECPALKLLRLARQNHRYRGQNTKRISLYRNSDDIM</sequence>
<accession>A0ABQ8TR09</accession>
<feature type="region of interest" description="Disordered" evidence="1">
    <location>
        <begin position="1"/>
        <end position="22"/>
    </location>
</feature>
<evidence type="ECO:0000313" key="2">
    <source>
        <dbReference type="EMBL" id="KAJ4449124.1"/>
    </source>
</evidence>
<organism evidence="2 3">
    <name type="scientific">Periplaneta americana</name>
    <name type="common">American cockroach</name>
    <name type="synonym">Blatta americana</name>
    <dbReference type="NCBI Taxonomy" id="6978"/>
    <lineage>
        <taxon>Eukaryota</taxon>
        <taxon>Metazoa</taxon>
        <taxon>Ecdysozoa</taxon>
        <taxon>Arthropoda</taxon>
        <taxon>Hexapoda</taxon>
        <taxon>Insecta</taxon>
        <taxon>Pterygota</taxon>
        <taxon>Neoptera</taxon>
        <taxon>Polyneoptera</taxon>
        <taxon>Dictyoptera</taxon>
        <taxon>Blattodea</taxon>
        <taxon>Blattoidea</taxon>
        <taxon>Blattidae</taxon>
        <taxon>Blattinae</taxon>
        <taxon>Periplaneta</taxon>
    </lineage>
</organism>
<comment type="caution">
    <text evidence="2">The sequence shown here is derived from an EMBL/GenBank/DDBJ whole genome shotgun (WGS) entry which is preliminary data.</text>
</comment>
<name>A0ABQ8TR09_PERAM</name>
<gene>
    <name evidence="2" type="ORF">ANN_00519</name>
</gene>
<reference evidence="2 3" key="1">
    <citation type="journal article" date="2022" name="Allergy">
        <title>Genome assembly and annotation of Periplaneta americana reveal a comprehensive cockroach allergen profile.</title>
        <authorList>
            <person name="Wang L."/>
            <person name="Xiong Q."/>
            <person name="Saelim N."/>
            <person name="Wang L."/>
            <person name="Nong W."/>
            <person name="Wan A.T."/>
            <person name="Shi M."/>
            <person name="Liu X."/>
            <person name="Cao Q."/>
            <person name="Hui J.H.L."/>
            <person name="Sookrung N."/>
            <person name="Leung T.F."/>
            <person name="Tungtrongchitr A."/>
            <person name="Tsui S.K.W."/>
        </authorList>
    </citation>
    <scope>NUCLEOTIDE SEQUENCE [LARGE SCALE GENOMIC DNA]</scope>
    <source>
        <strain evidence="2">PWHHKU_190912</strain>
    </source>
</reference>
<dbReference type="EMBL" id="JAJSOF020000003">
    <property type="protein sequence ID" value="KAJ4449124.1"/>
    <property type="molecule type" value="Genomic_DNA"/>
</dbReference>
<proteinExistence type="predicted"/>
<evidence type="ECO:0000313" key="3">
    <source>
        <dbReference type="Proteomes" id="UP001148838"/>
    </source>
</evidence>
<evidence type="ECO:0000256" key="1">
    <source>
        <dbReference type="SAM" id="MobiDB-lite"/>
    </source>
</evidence>
<keyword evidence="3" id="KW-1185">Reference proteome</keyword>